<evidence type="ECO:0000313" key="3">
    <source>
        <dbReference type="WBParaSite" id="snap_masked-unitig_43612-processed-gene-0.1-mRNA-1"/>
    </source>
</evidence>
<dbReference type="WBParaSite" id="snap_masked-unitig_43612-processed-gene-0.1-mRNA-1">
    <property type="protein sequence ID" value="snap_masked-unitig_43612-processed-gene-0.1-mRNA-1"/>
    <property type="gene ID" value="snap_masked-unitig_43612-processed-gene-0.1"/>
</dbReference>
<organism evidence="2 3">
    <name type="scientific">Macrostomum lignano</name>
    <dbReference type="NCBI Taxonomy" id="282301"/>
    <lineage>
        <taxon>Eukaryota</taxon>
        <taxon>Metazoa</taxon>
        <taxon>Spiralia</taxon>
        <taxon>Lophotrochozoa</taxon>
        <taxon>Platyhelminthes</taxon>
        <taxon>Rhabditophora</taxon>
        <taxon>Macrostomorpha</taxon>
        <taxon>Macrostomida</taxon>
        <taxon>Macrostomidae</taxon>
        <taxon>Macrostomum</taxon>
    </lineage>
</organism>
<protein>
    <submittedName>
        <fullName evidence="3">RNA helicase</fullName>
    </submittedName>
</protein>
<sequence>MPPKKSAEDRHKSGRSGSPGKKGKDGASSRTGSRNVSFREQKSPSGQHPPSSNDGSWSARSQDDRRSLGAEIGCPGHNDPDMDITSDVTKKLQSKACRCKKFSSCGCHLCDIGKSERSAEEEWRAAAAAAGCYQRWCGASASHHSGSRAPSLHSTAEEAAMTSAGVSFHIPFVLKSVTIDNERSGRQFAAKPKKPKLLIWPEFSETEINNEKWVRHSIC</sequence>
<evidence type="ECO:0000313" key="2">
    <source>
        <dbReference type="Proteomes" id="UP000095280"/>
    </source>
</evidence>
<feature type="compositionally biased region" description="Basic and acidic residues" evidence="1">
    <location>
        <begin position="1"/>
        <end position="11"/>
    </location>
</feature>
<dbReference type="AlphaFoldDB" id="A0A1I8JRV1"/>
<reference evidence="3" key="1">
    <citation type="submission" date="2016-11" db="UniProtKB">
        <authorList>
            <consortium name="WormBaseParasite"/>
        </authorList>
    </citation>
    <scope>IDENTIFICATION</scope>
</reference>
<name>A0A1I8JRV1_9PLAT</name>
<feature type="region of interest" description="Disordered" evidence="1">
    <location>
        <begin position="1"/>
        <end position="82"/>
    </location>
</feature>
<proteinExistence type="predicted"/>
<feature type="compositionally biased region" description="Polar residues" evidence="1">
    <location>
        <begin position="43"/>
        <end position="60"/>
    </location>
</feature>
<evidence type="ECO:0000256" key="1">
    <source>
        <dbReference type="SAM" id="MobiDB-lite"/>
    </source>
</evidence>
<keyword evidence="2" id="KW-1185">Reference proteome</keyword>
<accession>A0A1I8JRV1</accession>
<dbReference type="Proteomes" id="UP000095280">
    <property type="component" value="Unplaced"/>
</dbReference>